<evidence type="ECO:0000256" key="4">
    <source>
        <dbReference type="ARBA" id="ARBA00022741"/>
    </source>
</evidence>
<keyword evidence="8" id="KW-1185">Reference proteome</keyword>
<dbReference type="InterPro" id="IPR017871">
    <property type="entry name" value="ABC_transporter-like_CS"/>
</dbReference>
<evidence type="ECO:0000259" key="6">
    <source>
        <dbReference type="PROSITE" id="PS50893"/>
    </source>
</evidence>
<protein>
    <submittedName>
        <fullName evidence="7">ABC transporter ATP-binding protein</fullName>
    </submittedName>
</protein>
<sequence>MTQTDTTHPRHLIEVRNLVKRFPVASGLFGARKSVHAVSDVSFHIARGETLSLVGESGCGKSTVGKCLARLIPLTEGEITLDGQRIDSLPPKDLKPIRKRLNVVFQDPYSSLNPRMSVEALVAEPLRSHGLVKGRAERARRVGDLLEKVGLPRDSMRRMPHQFSGGQRQRICIARALASEPDIIVCDEAVSALDVSVQAQIINLLMDLQRELGLALLFISHDLAVVEHMSDRVAVMYLGRIMEIADRSSIFAHPRHPYTKALLSAVPLPDPDAPRDRTVLSGDVPSPIDPPSGCVFRTRCPMATQRCASETPILRQMAHGHSSACHYAEEV</sequence>
<dbReference type="InterPro" id="IPR003439">
    <property type="entry name" value="ABC_transporter-like_ATP-bd"/>
</dbReference>
<keyword evidence="4" id="KW-0547">Nucleotide-binding</keyword>
<evidence type="ECO:0000313" key="7">
    <source>
        <dbReference type="EMBL" id="MFD1509885.1"/>
    </source>
</evidence>
<dbReference type="PANTHER" id="PTHR43776">
    <property type="entry name" value="TRANSPORT ATP-BINDING PROTEIN"/>
    <property type="match status" value="1"/>
</dbReference>
<evidence type="ECO:0000313" key="8">
    <source>
        <dbReference type="Proteomes" id="UP001597186"/>
    </source>
</evidence>
<dbReference type="PROSITE" id="PS50893">
    <property type="entry name" value="ABC_TRANSPORTER_2"/>
    <property type="match status" value="1"/>
</dbReference>
<name>A0ABW4EEV0_9RHOB</name>
<dbReference type="GO" id="GO:0005524">
    <property type="term" value="F:ATP binding"/>
    <property type="evidence" value="ECO:0007669"/>
    <property type="project" value="UniProtKB-KW"/>
</dbReference>
<dbReference type="SUPFAM" id="SSF52540">
    <property type="entry name" value="P-loop containing nucleoside triphosphate hydrolases"/>
    <property type="match status" value="1"/>
</dbReference>
<dbReference type="Proteomes" id="UP001597186">
    <property type="component" value="Unassembled WGS sequence"/>
</dbReference>
<proteinExistence type="inferred from homology"/>
<evidence type="ECO:0000256" key="5">
    <source>
        <dbReference type="ARBA" id="ARBA00022840"/>
    </source>
</evidence>
<reference evidence="8" key="1">
    <citation type="journal article" date="2019" name="Int. J. Syst. Evol. Microbiol.">
        <title>The Global Catalogue of Microorganisms (GCM) 10K type strain sequencing project: providing services to taxonomists for standard genome sequencing and annotation.</title>
        <authorList>
            <consortium name="The Broad Institute Genomics Platform"/>
            <consortium name="The Broad Institute Genome Sequencing Center for Infectious Disease"/>
            <person name="Wu L."/>
            <person name="Ma J."/>
        </authorList>
    </citation>
    <scope>NUCLEOTIDE SEQUENCE [LARGE SCALE GENOMIC DNA]</scope>
    <source>
        <strain evidence="8">CGMCC 1.12477</strain>
    </source>
</reference>
<comment type="subcellular location">
    <subcellularLocation>
        <location evidence="1">Cell inner membrane</location>
        <topology evidence="1">Peripheral membrane protein</topology>
    </subcellularLocation>
</comment>
<dbReference type="Gene3D" id="3.40.50.300">
    <property type="entry name" value="P-loop containing nucleotide triphosphate hydrolases"/>
    <property type="match status" value="1"/>
</dbReference>
<dbReference type="CDD" id="cd03257">
    <property type="entry name" value="ABC_NikE_OppD_transporters"/>
    <property type="match status" value="1"/>
</dbReference>
<dbReference type="NCBIfam" id="TIGR01727">
    <property type="entry name" value="oligo_HPY"/>
    <property type="match status" value="1"/>
</dbReference>
<dbReference type="PROSITE" id="PS00211">
    <property type="entry name" value="ABC_TRANSPORTER_1"/>
    <property type="match status" value="1"/>
</dbReference>
<dbReference type="SMART" id="SM00382">
    <property type="entry name" value="AAA"/>
    <property type="match status" value="1"/>
</dbReference>
<comment type="similarity">
    <text evidence="2">Belongs to the ABC transporter superfamily.</text>
</comment>
<dbReference type="InterPro" id="IPR027417">
    <property type="entry name" value="P-loop_NTPase"/>
</dbReference>
<evidence type="ECO:0000256" key="3">
    <source>
        <dbReference type="ARBA" id="ARBA00022448"/>
    </source>
</evidence>
<comment type="caution">
    <text evidence="7">The sequence shown here is derived from an EMBL/GenBank/DDBJ whole genome shotgun (WGS) entry which is preliminary data.</text>
</comment>
<dbReference type="InterPro" id="IPR013563">
    <property type="entry name" value="Oligopep_ABC_C"/>
</dbReference>
<feature type="domain" description="ABC transporter" evidence="6">
    <location>
        <begin position="13"/>
        <end position="263"/>
    </location>
</feature>
<dbReference type="PANTHER" id="PTHR43776:SF7">
    <property type="entry name" value="D,D-DIPEPTIDE TRANSPORT ATP-BINDING PROTEIN DDPF-RELATED"/>
    <property type="match status" value="1"/>
</dbReference>
<dbReference type="EMBL" id="JBHUDD010000056">
    <property type="protein sequence ID" value="MFD1509885.1"/>
    <property type="molecule type" value="Genomic_DNA"/>
</dbReference>
<dbReference type="InterPro" id="IPR003593">
    <property type="entry name" value="AAA+_ATPase"/>
</dbReference>
<dbReference type="RefSeq" id="WP_379915499.1">
    <property type="nucleotide sequence ID" value="NZ_JBHUDD010000056.1"/>
</dbReference>
<dbReference type="Pfam" id="PF08352">
    <property type="entry name" value="oligo_HPY"/>
    <property type="match status" value="1"/>
</dbReference>
<keyword evidence="3" id="KW-0813">Transport</keyword>
<dbReference type="InterPro" id="IPR050319">
    <property type="entry name" value="ABC_transp_ATP-bind"/>
</dbReference>
<gene>
    <name evidence="7" type="ORF">ACFTOW_10760</name>
</gene>
<accession>A0ABW4EEV0</accession>
<keyword evidence="5 7" id="KW-0067">ATP-binding</keyword>
<evidence type="ECO:0000256" key="2">
    <source>
        <dbReference type="ARBA" id="ARBA00005417"/>
    </source>
</evidence>
<organism evidence="7 8">
    <name type="scientific">Lacimonas salitolerans</name>
    <dbReference type="NCBI Taxonomy" id="1323750"/>
    <lineage>
        <taxon>Bacteria</taxon>
        <taxon>Pseudomonadati</taxon>
        <taxon>Pseudomonadota</taxon>
        <taxon>Alphaproteobacteria</taxon>
        <taxon>Rhodobacterales</taxon>
        <taxon>Paracoccaceae</taxon>
        <taxon>Lacimonas</taxon>
    </lineage>
</organism>
<evidence type="ECO:0000256" key="1">
    <source>
        <dbReference type="ARBA" id="ARBA00004417"/>
    </source>
</evidence>
<dbReference type="Pfam" id="PF00005">
    <property type="entry name" value="ABC_tran"/>
    <property type="match status" value="1"/>
</dbReference>